<gene>
    <name evidence="1" type="ORF">DY000_02007478</name>
</gene>
<dbReference type="EMBL" id="QGKV02000832">
    <property type="protein sequence ID" value="KAF3548638.1"/>
    <property type="molecule type" value="Genomic_DNA"/>
</dbReference>
<evidence type="ECO:0000313" key="1">
    <source>
        <dbReference type="EMBL" id="KAF3548638.1"/>
    </source>
</evidence>
<reference evidence="1 2" key="1">
    <citation type="journal article" date="2020" name="BMC Genomics">
        <title>Intraspecific diversification of the crop wild relative Brassica cretica Lam. using demographic model selection.</title>
        <authorList>
            <person name="Kioukis A."/>
            <person name="Michalopoulou V.A."/>
            <person name="Briers L."/>
            <person name="Pirintsos S."/>
            <person name="Studholme D.J."/>
            <person name="Pavlidis P."/>
            <person name="Sarris P.F."/>
        </authorList>
    </citation>
    <scope>NUCLEOTIDE SEQUENCE [LARGE SCALE GENOMIC DNA]</scope>
    <source>
        <strain evidence="2">cv. PFS-1207/04</strain>
    </source>
</reference>
<comment type="caution">
    <text evidence="1">The sequence shown here is derived from an EMBL/GenBank/DDBJ whole genome shotgun (WGS) entry which is preliminary data.</text>
</comment>
<organism evidence="1 2">
    <name type="scientific">Brassica cretica</name>
    <name type="common">Mustard</name>
    <dbReference type="NCBI Taxonomy" id="69181"/>
    <lineage>
        <taxon>Eukaryota</taxon>
        <taxon>Viridiplantae</taxon>
        <taxon>Streptophyta</taxon>
        <taxon>Embryophyta</taxon>
        <taxon>Tracheophyta</taxon>
        <taxon>Spermatophyta</taxon>
        <taxon>Magnoliopsida</taxon>
        <taxon>eudicotyledons</taxon>
        <taxon>Gunneridae</taxon>
        <taxon>Pentapetalae</taxon>
        <taxon>rosids</taxon>
        <taxon>malvids</taxon>
        <taxon>Brassicales</taxon>
        <taxon>Brassicaceae</taxon>
        <taxon>Brassiceae</taxon>
        <taxon>Brassica</taxon>
    </lineage>
</organism>
<sequence length="131" mass="14516">MAGHPSRAIERGVHCHSLLCLKNPIKHLFNLALLSRQRWLLLVGTFKPPERLFSDLLHYADDPPGHAGLHCCPEQVSKAQPLLAVQYRSMSEMECRSTSGEGYRSMEVLCCRSTGGERELVDGTGVWVDGG</sequence>
<dbReference type="Proteomes" id="UP000266723">
    <property type="component" value="Unassembled WGS sequence"/>
</dbReference>
<accession>A0ABQ7CBP4</accession>
<keyword evidence="2" id="KW-1185">Reference proteome</keyword>
<name>A0ABQ7CBP4_BRACR</name>
<evidence type="ECO:0000313" key="2">
    <source>
        <dbReference type="Proteomes" id="UP000266723"/>
    </source>
</evidence>
<proteinExistence type="predicted"/>
<protein>
    <submittedName>
        <fullName evidence="1">Uncharacterized protein</fullName>
    </submittedName>
</protein>